<dbReference type="SUPFAM" id="SSF54637">
    <property type="entry name" value="Thioesterase/thiol ester dehydrase-isomerase"/>
    <property type="match status" value="1"/>
</dbReference>
<name>A0A1Z1WLS5_9ACTN</name>
<dbReference type="PRINTS" id="PR00359">
    <property type="entry name" value="BP450"/>
</dbReference>
<feature type="region of interest" description="Disordered" evidence="8">
    <location>
        <begin position="316"/>
        <end position="387"/>
    </location>
</feature>
<dbReference type="Pfam" id="PF00067">
    <property type="entry name" value="p450"/>
    <property type="match status" value="1"/>
</dbReference>
<gene>
    <name evidence="10" type="ORF">SMD44_06888</name>
</gene>
<dbReference type="eggNOG" id="COG2124">
    <property type="taxonomic scope" value="Bacteria"/>
</dbReference>
<evidence type="ECO:0000256" key="3">
    <source>
        <dbReference type="ARBA" id="ARBA00022723"/>
    </source>
</evidence>
<evidence type="ECO:0000256" key="5">
    <source>
        <dbReference type="ARBA" id="ARBA00023002"/>
    </source>
</evidence>
<keyword evidence="5" id="KW-0560">Oxidoreductase</keyword>
<dbReference type="PANTHER" id="PTHR46696">
    <property type="entry name" value="P450, PUTATIVE (EUROFUNG)-RELATED"/>
    <property type="match status" value="1"/>
</dbReference>
<dbReference type="CDD" id="cd03443">
    <property type="entry name" value="PaaI_thioesterase"/>
    <property type="match status" value="1"/>
</dbReference>
<evidence type="ECO:0000313" key="10">
    <source>
        <dbReference type="EMBL" id="ARX87407.1"/>
    </source>
</evidence>
<feature type="domain" description="Thioesterase" evidence="9">
    <location>
        <begin position="469"/>
        <end position="537"/>
    </location>
</feature>
<dbReference type="GO" id="GO:0016705">
    <property type="term" value="F:oxidoreductase activity, acting on paired donors, with incorporation or reduction of molecular oxygen"/>
    <property type="evidence" value="ECO:0007669"/>
    <property type="project" value="InterPro"/>
</dbReference>
<sequence>MADIVDLAAYGARFTTDPYSVYAALRARGPVHHVHFPPPDDADDLYLIVGYEEARAALADPRLAKSAATVGVLLPEEEALGTNLLMADPPQHTRLRKLIAREFTARRVEALRPRIQEITEGLLDEMLAAGDRADLIEAFAFPLPMTVICELLGVPDIDRAEFRRMSNDVVAPPTVEVWNTALADMAAYLDALIEAKRAAAPGEDLLGALIRTTAEDGDRLSAGELRAMAFLLLVAGHETTVSLIAGAVHALLTHPGQLAELRADMGLLDGAVEEALRHEGPVANATHRFAAEPFEIGGTVIPAGSAVIVSLAGPTATRTAFPPPTTSTSTAPRGATWPSATASTSAWAPRSPASRGKSPSARSWSAARTSPWTAHRGSGSRECSCGAGATWASDGRSRLMTEHDQEHGAAGDFDSTGAPDPVGALDLPLARKTLDAQPFSRLVRAEVTAFGDGAATLEIPVRDELRQQNGFVHGGVLAYAADNSITFAAGTVLGAAVLTSGFTIQYVRPATGARLVARATVAEATRRQAVVRCDLFAVADDGTESLCALAQGTVRATSA</sequence>
<dbReference type="InterPro" id="IPR003736">
    <property type="entry name" value="PAAI_dom"/>
</dbReference>
<evidence type="ECO:0000256" key="6">
    <source>
        <dbReference type="ARBA" id="ARBA00023004"/>
    </source>
</evidence>
<keyword evidence="11" id="KW-1185">Reference proteome</keyword>
<dbReference type="InterPro" id="IPR029069">
    <property type="entry name" value="HotDog_dom_sf"/>
</dbReference>
<dbReference type="EMBL" id="CP021748">
    <property type="protein sequence ID" value="ARX87407.1"/>
    <property type="molecule type" value="Genomic_DNA"/>
</dbReference>
<accession>A0A1Z1WLS5</accession>
<dbReference type="InterPro" id="IPR006683">
    <property type="entry name" value="Thioestr_dom"/>
</dbReference>
<evidence type="ECO:0000256" key="1">
    <source>
        <dbReference type="ARBA" id="ARBA00010617"/>
    </source>
</evidence>
<evidence type="ECO:0000256" key="8">
    <source>
        <dbReference type="SAM" id="MobiDB-lite"/>
    </source>
</evidence>
<dbReference type="Gene3D" id="3.10.129.10">
    <property type="entry name" value="Hotdog Thioesterase"/>
    <property type="match status" value="1"/>
</dbReference>
<feature type="compositionally biased region" description="Low complexity" evidence="8">
    <location>
        <begin position="316"/>
        <end position="355"/>
    </location>
</feature>
<evidence type="ECO:0000256" key="7">
    <source>
        <dbReference type="ARBA" id="ARBA00023033"/>
    </source>
</evidence>
<organism evidence="10 11">
    <name type="scientific">Streptomyces alboflavus</name>
    <dbReference type="NCBI Taxonomy" id="67267"/>
    <lineage>
        <taxon>Bacteria</taxon>
        <taxon>Bacillati</taxon>
        <taxon>Actinomycetota</taxon>
        <taxon>Actinomycetes</taxon>
        <taxon>Kitasatosporales</taxon>
        <taxon>Streptomycetaceae</taxon>
        <taxon>Streptomyces</taxon>
    </lineage>
</organism>
<keyword evidence="3" id="KW-0479">Metal-binding</keyword>
<comment type="similarity">
    <text evidence="1">Belongs to the cytochrome P450 family.</text>
</comment>
<dbReference type="AlphaFoldDB" id="A0A1Z1WLS5"/>
<evidence type="ECO:0000259" key="9">
    <source>
        <dbReference type="Pfam" id="PF03061"/>
    </source>
</evidence>
<dbReference type="GO" id="GO:0004497">
    <property type="term" value="F:monooxygenase activity"/>
    <property type="evidence" value="ECO:0007669"/>
    <property type="project" value="UniProtKB-KW"/>
</dbReference>
<dbReference type="Pfam" id="PF03061">
    <property type="entry name" value="4HBT"/>
    <property type="match status" value="1"/>
</dbReference>
<dbReference type="InterPro" id="IPR002397">
    <property type="entry name" value="Cyt_P450_B"/>
</dbReference>
<dbReference type="Proteomes" id="UP000195880">
    <property type="component" value="Chromosome"/>
</dbReference>
<evidence type="ECO:0000313" key="11">
    <source>
        <dbReference type="Proteomes" id="UP000195880"/>
    </source>
</evidence>
<dbReference type="GO" id="GO:0005506">
    <property type="term" value="F:iron ion binding"/>
    <property type="evidence" value="ECO:0007669"/>
    <property type="project" value="InterPro"/>
</dbReference>
<keyword evidence="7" id="KW-0503">Monooxygenase</keyword>
<dbReference type="InterPro" id="IPR001128">
    <property type="entry name" value="Cyt_P450"/>
</dbReference>
<evidence type="ECO:0000256" key="4">
    <source>
        <dbReference type="ARBA" id="ARBA00022801"/>
    </source>
</evidence>
<feature type="compositionally biased region" description="Polar residues" evidence="8">
    <location>
        <begin position="360"/>
        <end position="372"/>
    </location>
</feature>
<dbReference type="GO" id="GO:0020037">
    <property type="term" value="F:heme binding"/>
    <property type="evidence" value="ECO:0007669"/>
    <property type="project" value="InterPro"/>
</dbReference>
<dbReference type="GO" id="GO:0016289">
    <property type="term" value="F:acyl-CoA hydrolase activity"/>
    <property type="evidence" value="ECO:0007669"/>
    <property type="project" value="UniProtKB-ARBA"/>
</dbReference>
<evidence type="ECO:0000256" key="2">
    <source>
        <dbReference type="ARBA" id="ARBA00022617"/>
    </source>
</evidence>
<dbReference type="PANTHER" id="PTHR46696:SF1">
    <property type="entry name" value="CYTOCHROME P450 YJIB-RELATED"/>
    <property type="match status" value="1"/>
</dbReference>
<keyword evidence="2" id="KW-0349">Heme</keyword>
<reference evidence="10 11" key="1">
    <citation type="submission" date="2017-05" db="EMBL/GenBank/DDBJ databases">
        <title>Streptomyces alboflavus Genome sequencing and assembly.</title>
        <authorList>
            <person name="Wang Y."/>
            <person name="Du B."/>
            <person name="Ding Y."/>
            <person name="Liu H."/>
            <person name="Hou Q."/>
            <person name="Liu K."/>
            <person name="Wang C."/>
            <person name="Yao L."/>
        </authorList>
    </citation>
    <scope>NUCLEOTIDE SEQUENCE [LARGE SCALE GENOMIC DNA]</scope>
    <source>
        <strain evidence="10 11">MDJK44</strain>
    </source>
</reference>
<dbReference type="NCBIfam" id="TIGR00369">
    <property type="entry name" value="unchar_dom_1"/>
    <property type="match status" value="1"/>
</dbReference>
<keyword evidence="4" id="KW-0378">Hydrolase</keyword>
<keyword evidence="6" id="KW-0408">Iron</keyword>
<dbReference type="KEGG" id="salf:SMD44_06888"/>
<dbReference type="Gene3D" id="1.10.630.10">
    <property type="entry name" value="Cytochrome P450"/>
    <property type="match status" value="1"/>
</dbReference>
<dbReference type="SUPFAM" id="SSF48264">
    <property type="entry name" value="Cytochrome P450"/>
    <property type="match status" value="1"/>
</dbReference>
<dbReference type="InterPro" id="IPR036396">
    <property type="entry name" value="Cyt_P450_sf"/>
</dbReference>
<dbReference type="FunFam" id="1.10.630.10:FF:000018">
    <property type="entry name" value="Cytochrome P450 monooxygenase"/>
    <property type="match status" value="1"/>
</dbReference>
<proteinExistence type="inferred from homology"/>
<dbReference type="STRING" id="67267.GCA_000716675_03618"/>
<protein>
    <submittedName>
        <fullName evidence="10">Cytochrome P450</fullName>
    </submittedName>
</protein>